<feature type="region of interest" description="Disordered" evidence="7">
    <location>
        <begin position="84"/>
        <end position="147"/>
    </location>
</feature>
<dbReference type="PROSITE" id="PS00189">
    <property type="entry name" value="LIPOYL"/>
    <property type="match status" value="1"/>
</dbReference>
<evidence type="ECO:0000259" key="9">
    <source>
        <dbReference type="PROSITE" id="PS51826"/>
    </source>
</evidence>
<name>A0ABT9IAS8_9ACTN</name>
<accession>A0ABT9IAS8</accession>
<dbReference type="InterPro" id="IPR050743">
    <property type="entry name" value="2-oxoacid_DH_E2_comp"/>
</dbReference>
<dbReference type="PROSITE" id="PS51826">
    <property type="entry name" value="PSBD"/>
    <property type="match status" value="1"/>
</dbReference>
<dbReference type="GO" id="GO:0016746">
    <property type="term" value="F:acyltransferase activity"/>
    <property type="evidence" value="ECO:0007669"/>
    <property type="project" value="UniProtKB-KW"/>
</dbReference>
<feature type="domain" description="Peripheral subunit-binding (PSBD)" evidence="9">
    <location>
        <begin position="149"/>
        <end position="186"/>
    </location>
</feature>
<evidence type="ECO:0000256" key="1">
    <source>
        <dbReference type="ARBA" id="ARBA00001938"/>
    </source>
</evidence>
<keyword evidence="3 6" id="KW-0808">Transferase</keyword>
<dbReference type="SUPFAM" id="SSF52777">
    <property type="entry name" value="CoA-dependent acyltransferases"/>
    <property type="match status" value="1"/>
</dbReference>
<proteinExistence type="inferred from homology"/>
<dbReference type="PANTHER" id="PTHR43178:SF5">
    <property type="entry name" value="LIPOAMIDE ACYLTRANSFERASE COMPONENT OF BRANCHED-CHAIN ALPHA-KETO ACID DEHYDROGENASE COMPLEX, MITOCHONDRIAL"/>
    <property type="match status" value="1"/>
</dbReference>
<dbReference type="InterPro" id="IPR003016">
    <property type="entry name" value="2-oxoA_DH_lipoyl-BS"/>
</dbReference>
<comment type="cofactor">
    <cofactor evidence="1 6">
        <name>(R)-lipoate</name>
        <dbReference type="ChEBI" id="CHEBI:83088"/>
    </cofactor>
</comment>
<dbReference type="InterPro" id="IPR023213">
    <property type="entry name" value="CAT-like_dom_sf"/>
</dbReference>
<dbReference type="InterPro" id="IPR004167">
    <property type="entry name" value="PSBD"/>
</dbReference>
<dbReference type="EMBL" id="JASNFN010000007">
    <property type="protein sequence ID" value="MDP5182669.1"/>
    <property type="molecule type" value="Genomic_DNA"/>
</dbReference>
<evidence type="ECO:0000313" key="11">
    <source>
        <dbReference type="Proteomes" id="UP001233673"/>
    </source>
</evidence>
<dbReference type="Gene3D" id="4.10.320.10">
    <property type="entry name" value="E3-binding domain"/>
    <property type="match status" value="1"/>
</dbReference>
<dbReference type="InterPro" id="IPR001078">
    <property type="entry name" value="2-oxoacid_DH_actylTfrase"/>
</dbReference>
<dbReference type="RefSeq" id="WP_305999349.1">
    <property type="nucleotide sequence ID" value="NZ_JASNFN010000007.1"/>
</dbReference>
<dbReference type="Proteomes" id="UP001233673">
    <property type="component" value="Unassembled WGS sequence"/>
</dbReference>
<dbReference type="PANTHER" id="PTHR43178">
    <property type="entry name" value="DIHYDROLIPOAMIDE ACETYLTRANSFERASE COMPONENT OF PYRUVATE DEHYDROGENASE COMPLEX"/>
    <property type="match status" value="1"/>
</dbReference>
<dbReference type="InterPro" id="IPR036625">
    <property type="entry name" value="E3-bd_dom_sf"/>
</dbReference>
<reference evidence="11" key="1">
    <citation type="submission" date="2023-05" db="EMBL/GenBank/DDBJ databases">
        <title>Draft genome of Pseudofrankia sp. BMG5.37.</title>
        <authorList>
            <person name="Gtari M."/>
            <person name="Ghodhbane F."/>
            <person name="Sbissi I."/>
        </authorList>
    </citation>
    <scope>NUCLEOTIDE SEQUENCE [LARGE SCALE GENOMIC DNA]</scope>
    <source>
        <strain evidence="11">BMG 814</strain>
    </source>
</reference>
<dbReference type="InterPro" id="IPR000089">
    <property type="entry name" value="Biotin_lipoyl"/>
</dbReference>
<evidence type="ECO:0000256" key="7">
    <source>
        <dbReference type="SAM" id="MobiDB-lite"/>
    </source>
</evidence>
<comment type="caution">
    <text evidence="10">The sequence shown here is derived from an EMBL/GenBank/DDBJ whole genome shotgun (WGS) entry which is preliminary data.</text>
</comment>
<dbReference type="SUPFAM" id="SSF51230">
    <property type="entry name" value="Single hybrid motif"/>
    <property type="match status" value="1"/>
</dbReference>
<evidence type="ECO:0000256" key="4">
    <source>
        <dbReference type="ARBA" id="ARBA00022823"/>
    </source>
</evidence>
<dbReference type="Gene3D" id="2.40.50.100">
    <property type="match status" value="1"/>
</dbReference>
<evidence type="ECO:0000256" key="2">
    <source>
        <dbReference type="ARBA" id="ARBA00007317"/>
    </source>
</evidence>
<evidence type="ECO:0000259" key="8">
    <source>
        <dbReference type="PROSITE" id="PS50968"/>
    </source>
</evidence>
<evidence type="ECO:0000256" key="5">
    <source>
        <dbReference type="ARBA" id="ARBA00023315"/>
    </source>
</evidence>
<feature type="compositionally biased region" description="Low complexity" evidence="7">
    <location>
        <begin position="190"/>
        <end position="210"/>
    </location>
</feature>
<evidence type="ECO:0000256" key="6">
    <source>
        <dbReference type="RuleBase" id="RU003423"/>
    </source>
</evidence>
<sequence length="452" mass="46880">MSELEFRLPDVGEGLDAGEIVEWHVQPGSTVVRDQVLADVETDKAVVEIPSPVNGTVLRLGGDVGDVLEIGALLVVFETEESVRIRSHGSTGPATPQSAGKPPAVGEQPAAAPALPTPVAVAQSPETGAGGPSPDAAADGGGSRTGRVLASPATRRLALEMGVDLGAVRGSGPGGRVTSDDVRSFATAPAVADTATAESAPSPRKSAPAAGEPRRAVRRLTDETVPLRGLRRSIAKSMTASWREIPHITEFREVDATALVQARATLRPHLERDGVPFTFLPLLVKAVVATLAEHPKFNASIDMDAETITYHGRRNIGLATSTGAGLMVPVVKDADAKSLGELAREIDGLAAAARDRSVTPAEMSEGTFSITNFGSYGGWLATPIIRPPEAAIAGFGRIRDAVVPVDGVPVVRPTLPLSVSADHRLVDGEDLGGFLATLIAYLADPILLLKGE</sequence>
<dbReference type="PROSITE" id="PS50968">
    <property type="entry name" value="BIOTINYL_LIPOYL"/>
    <property type="match status" value="1"/>
</dbReference>
<dbReference type="InterPro" id="IPR011053">
    <property type="entry name" value="Single_hybrid_motif"/>
</dbReference>
<dbReference type="CDD" id="cd06849">
    <property type="entry name" value="lipoyl_domain"/>
    <property type="match status" value="1"/>
</dbReference>
<keyword evidence="4 6" id="KW-0450">Lipoyl</keyword>
<evidence type="ECO:0000313" key="10">
    <source>
        <dbReference type="EMBL" id="MDP5182669.1"/>
    </source>
</evidence>
<feature type="compositionally biased region" description="Polar residues" evidence="7">
    <location>
        <begin position="88"/>
        <end position="98"/>
    </location>
</feature>
<dbReference type="SUPFAM" id="SSF47005">
    <property type="entry name" value="Peripheral subunit-binding domain of 2-oxo acid dehydrogenase complex"/>
    <property type="match status" value="1"/>
</dbReference>
<keyword evidence="11" id="KW-1185">Reference proteome</keyword>
<organism evidence="10 11">
    <name type="scientific">Blastococcus carthaginiensis</name>
    <dbReference type="NCBI Taxonomy" id="3050034"/>
    <lineage>
        <taxon>Bacteria</taxon>
        <taxon>Bacillati</taxon>
        <taxon>Actinomycetota</taxon>
        <taxon>Actinomycetes</taxon>
        <taxon>Geodermatophilales</taxon>
        <taxon>Geodermatophilaceae</taxon>
        <taxon>Blastococcus</taxon>
    </lineage>
</organism>
<dbReference type="Gene3D" id="3.30.559.10">
    <property type="entry name" value="Chloramphenicol acetyltransferase-like domain"/>
    <property type="match status" value="1"/>
</dbReference>
<dbReference type="Pfam" id="PF00198">
    <property type="entry name" value="2-oxoacid_dh"/>
    <property type="match status" value="1"/>
</dbReference>
<gene>
    <name evidence="10" type="ORF">QOZ88_08450</name>
</gene>
<feature type="domain" description="Lipoyl-binding" evidence="8">
    <location>
        <begin position="3"/>
        <end position="78"/>
    </location>
</feature>
<dbReference type="Pfam" id="PF00364">
    <property type="entry name" value="Biotin_lipoyl"/>
    <property type="match status" value="1"/>
</dbReference>
<dbReference type="EC" id="2.3.1.-" evidence="6"/>
<feature type="region of interest" description="Disordered" evidence="7">
    <location>
        <begin position="190"/>
        <end position="215"/>
    </location>
</feature>
<protein>
    <recommendedName>
        <fullName evidence="6">Dihydrolipoamide acetyltransferase component of pyruvate dehydrogenase complex</fullName>
        <ecNumber evidence="6">2.3.1.-</ecNumber>
    </recommendedName>
</protein>
<feature type="compositionally biased region" description="Low complexity" evidence="7">
    <location>
        <begin position="109"/>
        <end position="122"/>
    </location>
</feature>
<keyword evidence="5 6" id="KW-0012">Acyltransferase</keyword>
<dbReference type="Pfam" id="PF02817">
    <property type="entry name" value="E3_binding"/>
    <property type="match status" value="1"/>
</dbReference>
<evidence type="ECO:0000256" key="3">
    <source>
        <dbReference type="ARBA" id="ARBA00022679"/>
    </source>
</evidence>
<comment type="similarity">
    <text evidence="2 6">Belongs to the 2-oxoacid dehydrogenase family.</text>
</comment>